<dbReference type="AlphaFoldDB" id="A0A5N5QHN0"/>
<dbReference type="EMBL" id="SSOP01000127">
    <property type="protein sequence ID" value="KAB5591043.1"/>
    <property type="molecule type" value="Genomic_DNA"/>
</dbReference>
<feature type="region of interest" description="Disordered" evidence="1">
    <location>
        <begin position="110"/>
        <end position="129"/>
    </location>
</feature>
<keyword evidence="2" id="KW-0812">Transmembrane</keyword>
<dbReference type="Proteomes" id="UP000383932">
    <property type="component" value="Unassembled WGS sequence"/>
</dbReference>
<proteinExistence type="predicted"/>
<gene>
    <name evidence="3" type="ORF">CTheo_5509</name>
</gene>
<evidence type="ECO:0000256" key="1">
    <source>
        <dbReference type="SAM" id="MobiDB-lite"/>
    </source>
</evidence>
<keyword evidence="2" id="KW-1133">Transmembrane helix</keyword>
<comment type="caution">
    <text evidence="3">The sequence shown here is derived from an EMBL/GenBank/DDBJ whole genome shotgun (WGS) entry which is preliminary data.</text>
</comment>
<feature type="region of interest" description="Disordered" evidence="1">
    <location>
        <begin position="255"/>
        <end position="283"/>
    </location>
</feature>
<sequence>MGYGCLHHLVFSLIERSVAMGDASQEGPTRRSFFVLPAYTILCAPKFPGCWISSEYLAARIYSEYLWMWICGFGNITLYGPLFLFSRGNLVFREENGRIRWEWHFPARVPSARSTPRSSQDSLGSGGGDVMTEQDLRSMAWKMILYVLIRYPCVYTIQILPLSITRWITFITLPHGVKLSDDPTLGGFAAAHLFFRFVFRLSGFINVVLLVTTRPNILLFGSSRGVLPPGDPRAQAELQRQAEVQPQYERSDLYLPQFDGTRSGNPGSSQTRKDSEGIYTRDN</sequence>
<feature type="transmembrane region" description="Helical" evidence="2">
    <location>
        <begin position="66"/>
        <end position="85"/>
    </location>
</feature>
<keyword evidence="4" id="KW-1185">Reference proteome</keyword>
<evidence type="ECO:0000256" key="2">
    <source>
        <dbReference type="SAM" id="Phobius"/>
    </source>
</evidence>
<evidence type="ECO:0000313" key="4">
    <source>
        <dbReference type="Proteomes" id="UP000383932"/>
    </source>
</evidence>
<protein>
    <recommendedName>
        <fullName evidence="5">Transmembrane protein</fullName>
    </recommendedName>
</protein>
<organism evidence="3 4">
    <name type="scientific">Ceratobasidium theobromae</name>
    <dbReference type="NCBI Taxonomy" id="1582974"/>
    <lineage>
        <taxon>Eukaryota</taxon>
        <taxon>Fungi</taxon>
        <taxon>Dikarya</taxon>
        <taxon>Basidiomycota</taxon>
        <taxon>Agaricomycotina</taxon>
        <taxon>Agaricomycetes</taxon>
        <taxon>Cantharellales</taxon>
        <taxon>Ceratobasidiaceae</taxon>
        <taxon>Ceratobasidium</taxon>
    </lineage>
</organism>
<accession>A0A5N5QHN0</accession>
<feature type="compositionally biased region" description="Basic and acidic residues" evidence="1">
    <location>
        <begin position="271"/>
        <end position="283"/>
    </location>
</feature>
<feature type="transmembrane region" description="Helical" evidence="2">
    <location>
        <begin position="144"/>
        <end position="168"/>
    </location>
</feature>
<name>A0A5N5QHN0_9AGAM</name>
<evidence type="ECO:0008006" key="5">
    <source>
        <dbReference type="Google" id="ProtNLM"/>
    </source>
</evidence>
<keyword evidence="2" id="KW-0472">Membrane</keyword>
<dbReference type="OrthoDB" id="100006at2759"/>
<reference evidence="3 4" key="1">
    <citation type="journal article" date="2019" name="Fungal Biol. Biotechnol.">
        <title>Draft genome sequence of fastidious pathogen Ceratobasidium theobromae, which causes vascular-streak dieback in Theobroma cacao.</title>
        <authorList>
            <person name="Ali S.S."/>
            <person name="Asman A."/>
            <person name="Shao J."/>
            <person name="Firmansyah A.P."/>
            <person name="Susilo A.W."/>
            <person name="Rosmana A."/>
            <person name="McMahon P."/>
            <person name="Junaid M."/>
            <person name="Guest D."/>
            <person name="Kheng T.Y."/>
            <person name="Meinhardt L.W."/>
            <person name="Bailey B.A."/>
        </authorList>
    </citation>
    <scope>NUCLEOTIDE SEQUENCE [LARGE SCALE GENOMIC DNA]</scope>
    <source>
        <strain evidence="3 4">CT2</strain>
    </source>
</reference>
<feature type="transmembrane region" description="Helical" evidence="2">
    <location>
        <begin position="188"/>
        <end position="211"/>
    </location>
</feature>
<feature type="region of interest" description="Disordered" evidence="1">
    <location>
        <begin position="231"/>
        <end position="250"/>
    </location>
</feature>
<feature type="compositionally biased region" description="Polar residues" evidence="1">
    <location>
        <begin position="260"/>
        <end position="270"/>
    </location>
</feature>
<evidence type="ECO:0000313" key="3">
    <source>
        <dbReference type="EMBL" id="KAB5591043.1"/>
    </source>
</evidence>